<evidence type="ECO:0000259" key="3">
    <source>
        <dbReference type="PROSITE" id="PS50234"/>
    </source>
</evidence>
<dbReference type="GO" id="GO:0051116">
    <property type="term" value="F:cobaltochelatase activity"/>
    <property type="evidence" value="ECO:0007669"/>
    <property type="project" value="UniProtKB-EC"/>
</dbReference>
<comment type="caution">
    <text evidence="4">The sequence shown here is derived from an EMBL/GenBank/DDBJ whole genome shotgun (WGS) entry which is preliminary data.</text>
</comment>
<feature type="compositionally biased region" description="Basic and acidic residues" evidence="2">
    <location>
        <begin position="11"/>
        <end position="21"/>
    </location>
</feature>
<dbReference type="PIRSF" id="PIRSF031715">
    <property type="entry name" value="Cob_chel_CobT"/>
    <property type="match status" value="1"/>
</dbReference>
<dbReference type="RefSeq" id="WP_247030372.1">
    <property type="nucleotide sequence ID" value="NZ_JALKCH010000011.1"/>
</dbReference>
<keyword evidence="4" id="KW-0436">Ligase</keyword>
<feature type="region of interest" description="Disordered" evidence="2">
    <location>
        <begin position="1"/>
        <end position="21"/>
    </location>
</feature>
<dbReference type="Proteomes" id="UP001203284">
    <property type="component" value="Unassembled WGS sequence"/>
</dbReference>
<name>A0ABT0DET7_9HYPH</name>
<feature type="region of interest" description="Disordered" evidence="2">
    <location>
        <begin position="217"/>
        <end position="320"/>
    </location>
</feature>
<dbReference type="EMBL" id="JALKCH010000011">
    <property type="protein sequence ID" value="MCK0198476.1"/>
    <property type="molecule type" value="Genomic_DNA"/>
</dbReference>
<feature type="compositionally biased region" description="Acidic residues" evidence="2">
    <location>
        <begin position="283"/>
        <end position="296"/>
    </location>
</feature>
<dbReference type="InterPro" id="IPR002035">
    <property type="entry name" value="VWF_A"/>
</dbReference>
<dbReference type="PANTHER" id="PTHR41248">
    <property type="entry name" value="NORD PROTEIN"/>
    <property type="match status" value="1"/>
</dbReference>
<dbReference type="InterPro" id="IPR051928">
    <property type="entry name" value="NorD/CobT"/>
</dbReference>
<dbReference type="SMART" id="SM00327">
    <property type="entry name" value="VWA"/>
    <property type="match status" value="1"/>
</dbReference>
<dbReference type="NCBIfam" id="TIGR01651">
    <property type="entry name" value="CobT"/>
    <property type="match status" value="1"/>
</dbReference>
<dbReference type="InterPro" id="IPR006538">
    <property type="entry name" value="CobT"/>
</dbReference>
<feature type="compositionally biased region" description="Basic and acidic residues" evidence="2">
    <location>
        <begin position="233"/>
        <end position="246"/>
    </location>
</feature>
<dbReference type="SUPFAM" id="SSF53300">
    <property type="entry name" value="vWA-like"/>
    <property type="match status" value="1"/>
</dbReference>
<evidence type="ECO:0000256" key="2">
    <source>
        <dbReference type="SAM" id="MobiDB-lite"/>
    </source>
</evidence>
<keyword evidence="5" id="KW-1185">Reference proteome</keyword>
<dbReference type="PROSITE" id="PS50234">
    <property type="entry name" value="VWFA"/>
    <property type="match status" value="1"/>
</dbReference>
<dbReference type="InterPro" id="IPR036465">
    <property type="entry name" value="vWFA_dom_sf"/>
</dbReference>
<protein>
    <recommendedName>
        <fullName evidence="1">Cobaltochelatase subunit CobT</fullName>
        <ecNumber evidence="1">6.6.1.2</ecNumber>
    </recommendedName>
</protein>
<feature type="compositionally biased region" description="Polar residues" evidence="2">
    <location>
        <begin position="1"/>
        <end position="10"/>
    </location>
</feature>
<sequence length="630" mass="70008">MNPSNRTTRTPPKESPTEPLKRAVSGCLKAIAGESEIDVTFGTDRPGFADGRARLPEPGRRMSKQDVAILRGQADSMALRLACHDPKVHKRLSPAGQTARAAFEAAEQARCEAIGALRMDGVAQNLTAMIEDKYQRANFANLADRADAPIEDALSLILREKLTGAPPPAAARELVNLWRGFVEEHGATALAELASTTTDQQRFAEAVRDLLSSLGMGEDIAPFDENNDPSTDADDRRDDDSGKGSDAEEEESTEGSTEIDTDLSSDQTPEDSEEQQEQQQSDLSEDTELGESDESTEPWRPQTMSPAEPKPPEYHPFTPRFDETVNADELCDPEELSRLRAYLDKQLVHLQGIVARLANRLQRKLMAQQSRGWEFDLEEGMLDPARLHRVIIDPMQPLSFKRERDTDFRDTVVTLLLDNSGSMRGRPITVAAACADILARTLERCGVKVEILGFTTKAWKGGQARESWLAAGKPGTPGRLNDLRHIIYKSADAPWRRARKNLGLMMREGLLKENIDGEALDWAHNRLLARNESRRILMMISDGAPVDDSTLSVNPGNYLERHLRWIIQQIEDKSPVELIAIGIGHDVTRYYKRAVTIVDAEELGGAMTDKLAELFDEQDARNPGRGRRLH</sequence>
<dbReference type="InterPro" id="IPR025861">
    <property type="entry name" value="CobT_VWA_dom"/>
</dbReference>
<evidence type="ECO:0000313" key="5">
    <source>
        <dbReference type="Proteomes" id="UP001203284"/>
    </source>
</evidence>
<feature type="domain" description="VWFA" evidence="3">
    <location>
        <begin position="412"/>
        <end position="630"/>
    </location>
</feature>
<feature type="compositionally biased region" description="Acidic residues" evidence="2">
    <location>
        <begin position="247"/>
        <end position="276"/>
    </location>
</feature>
<dbReference type="PANTHER" id="PTHR41248:SF1">
    <property type="entry name" value="NORD PROTEIN"/>
    <property type="match status" value="1"/>
</dbReference>
<evidence type="ECO:0000313" key="4">
    <source>
        <dbReference type="EMBL" id="MCK0198476.1"/>
    </source>
</evidence>
<dbReference type="Pfam" id="PF11775">
    <property type="entry name" value="CobT_C"/>
    <property type="match status" value="1"/>
</dbReference>
<dbReference type="Pfam" id="PF06213">
    <property type="entry name" value="CobT"/>
    <property type="match status" value="1"/>
</dbReference>
<accession>A0ABT0DET7</accession>
<dbReference type="Gene3D" id="3.40.50.410">
    <property type="entry name" value="von Willebrand factor, type A domain"/>
    <property type="match status" value="1"/>
</dbReference>
<reference evidence="4 5" key="1">
    <citation type="submission" date="2022-04" db="EMBL/GenBank/DDBJ databases">
        <authorList>
            <person name="Grouzdev D.S."/>
            <person name="Pantiukh K.S."/>
            <person name="Krutkina M.S."/>
        </authorList>
    </citation>
    <scope>NUCLEOTIDE SEQUENCE [LARGE SCALE GENOMIC DNA]</scope>
    <source>
        <strain evidence="4 5">6x-1</strain>
    </source>
</reference>
<evidence type="ECO:0000256" key="1">
    <source>
        <dbReference type="NCBIfam" id="TIGR01651"/>
    </source>
</evidence>
<dbReference type="CDD" id="cd01454">
    <property type="entry name" value="vWA_norD_type"/>
    <property type="match status" value="1"/>
</dbReference>
<proteinExistence type="predicted"/>
<gene>
    <name evidence="4" type="primary">cobT</name>
    <name evidence="4" type="ORF">MWN34_16305</name>
</gene>
<dbReference type="EC" id="6.6.1.2" evidence="1"/>
<organism evidence="4 5">
    <name type="scientific">Ancylobacter crimeensis</name>
    <dbReference type="NCBI Taxonomy" id="2579147"/>
    <lineage>
        <taxon>Bacteria</taxon>
        <taxon>Pseudomonadati</taxon>
        <taxon>Pseudomonadota</taxon>
        <taxon>Alphaproteobacteria</taxon>
        <taxon>Hyphomicrobiales</taxon>
        <taxon>Xanthobacteraceae</taxon>
        <taxon>Ancylobacter</taxon>
    </lineage>
</organism>